<name>A0ABW1R364_9ACTN</name>
<reference evidence="3" key="1">
    <citation type="journal article" date="2019" name="Int. J. Syst. Evol. Microbiol.">
        <title>The Global Catalogue of Microorganisms (GCM) 10K type strain sequencing project: providing services to taxonomists for standard genome sequencing and annotation.</title>
        <authorList>
            <consortium name="The Broad Institute Genomics Platform"/>
            <consortium name="The Broad Institute Genome Sequencing Center for Infectious Disease"/>
            <person name="Wu L."/>
            <person name="Ma J."/>
        </authorList>
    </citation>
    <scope>NUCLEOTIDE SEQUENCE [LARGE SCALE GENOMIC DNA]</scope>
    <source>
        <strain evidence="3">DFY28</strain>
    </source>
</reference>
<gene>
    <name evidence="2" type="ORF">ACFPWU_12845</name>
</gene>
<sequence length="112" mass="12187">MTSYSDKIKAKIKESDVEGKLGDLVDDGEKLVNEAVTKAGTLAHDRRDDVVGWLDKASETVNSKTDGKYADRVSKLRDVLLAGLDKVADKRAGSTSDDDVDREPRGELPPVE</sequence>
<organism evidence="2 3">
    <name type="scientific">Nocardioides yefusunii</name>
    <dbReference type="NCBI Taxonomy" id="2500546"/>
    <lineage>
        <taxon>Bacteria</taxon>
        <taxon>Bacillati</taxon>
        <taxon>Actinomycetota</taxon>
        <taxon>Actinomycetes</taxon>
        <taxon>Propionibacteriales</taxon>
        <taxon>Nocardioidaceae</taxon>
        <taxon>Nocardioides</taxon>
    </lineage>
</organism>
<evidence type="ECO:0000256" key="1">
    <source>
        <dbReference type="SAM" id="MobiDB-lite"/>
    </source>
</evidence>
<evidence type="ECO:0000313" key="2">
    <source>
        <dbReference type="EMBL" id="MFC6154550.1"/>
    </source>
</evidence>
<dbReference type="RefSeq" id="WP_164878810.1">
    <property type="nucleotide sequence ID" value="NZ_CP034929.1"/>
</dbReference>
<dbReference type="Pfam" id="PF14013">
    <property type="entry name" value="MT0933_antitox"/>
    <property type="match status" value="1"/>
</dbReference>
<accession>A0ABW1R364</accession>
<proteinExistence type="predicted"/>
<dbReference type="Proteomes" id="UP001596098">
    <property type="component" value="Unassembled WGS sequence"/>
</dbReference>
<dbReference type="EMBL" id="JBHSQI010000007">
    <property type="protein sequence ID" value="MFC6154550.1"/>
    <property type="molecule type" value="Genomic_DNA"/>
</dbReference>
<evidence type="ECO:0000313" key="3">
    <source>
        <dbReference type="Proteomes" id="UP001596098"/>
    </source>
</evidence>
<protein>
    <submittedName>
        <fullName evidence="2">Rv0909 family putative TA system antitoxin</fullName>
    </submittedName>
</protein>
<keyword evidence="3" id="KW-1185">Reference proteome</keyword>
<dbReference type="InterPro" id="IPR028037">
    <property type="entry name" value="Antitoxin_Rv0909/MT0933"/>
</dbReference>
<comment type="caution">
    <text evidence="2">The sequence shown here is derived from an EMBL/GenBank/DDBJ whole genome shotgun (WGS) entry which is preliminary data.</text>
</comment>
<feature type="region of interest" description="Disordered" evidence="1">
    <location>
        <begin position="88"/>
        <end position="112"/>
    </location>
</feature>